<keyword evidence="2" id="KW-0472">Membrane</keyword>
<keyword evidence="2" id="KW-0812">Transmembrane</keyword>
<name>B3ETH5_AMOA5</name>
<dbReference type="GO" id="GO:0009279">
    <property type="term" value="C:cell outer membrane"/>
    <property type="evidence" value="ECO:0007669"/>
    <property type="project" value="TreeGrafter"/>
</dbReference>
<dbReference type="STRING" id="452471.Aasi_1197"/>
<dbReference type="InterPro" id="IPR050218">
    <property type="entry name" value="LptD"/>
</dbReference>
<dbReference type="OrthoDB" id="9805931at2"/>
<gene>
    <name evidence="4" type="ordered locus">Aasi_1197</name>
</gene>
<dbReference type="PANTHER" id="PTHR30189:SF1">
    <property type="entry name" value="LPS-ASSEMBLY PROTEIN LPTD"/>
    <property type="match status" value="1"/>
</dbReference>
<evidence type="ECO:0000259" key="3">
    <source>
        <dbReference type="Pfam" id="PF13100"/>
    </source>
</evidence>
<evidence type="ECO:0000313" key="4">
    <source>
        <dbReference type="EMBL" id="ACE06527.1"/>
    </source>
</evidence>
<feature type="transmembrane region" description="Helical" evidence="2">
    <location>
        <begin position="12"/>
        <end position="32"/>
    </location>
</feature>
<keyword evidence="5" id="KW-1185">Reference proteome</keyword>
<dbReference type="Gene3D" id="2.60.450.10">
    <property type="entry name" value="Lipopolysaccharide (LPS) transport protein A like domain"/>
    <property type="match status" value="2"/>
</dbReference>
<proteinExistence type="predicted"/>
<organism evidence="4 5">
    <name type="scientific">Amoebophilus asiaticus (strain 5a2)</name>
    <dbReference type="NCBI Taxonomy" id="452471"/>
    <lineage>
        <taxon>Bacteria</taxon>
        <taxon>Pseudomonadati</taxon>
        <taxon>Bacteroidota</taxon>
        <taxon>Cytophagia</taxon>
        <taxon>Cytophagales</taxon>
        <taxon>Amoebophilaceae</taxon>
        <taxon>Candidatus Amoebophilus</taxon>
    </lineage>
</organism>
<reference evidence="4 5" key="1">
    <citation type="journal article" date="2010" name="J. Bacteriol.">
        <title>The genome of the amoeba symbiont 'Candidatus Amoebophilus asiaticus' reveals common mechanisms for host cell interaction among amoeba-associated bacteria.</title>
        <authorList>
            <person name="Schmitz-Esser S."/>
            <person name="Tischler P."/>
            <person name="Arnold R."/>
            <person name="Montanaro J."/>
            <person name="Wagner M."/>
            <person name="Rattei T."/>
            <person name="Horn M."/>
        </authorList>
    </citation>
    <scope>NUCLEOTIDE SEQUENCE [LARGE SCALE GENOMIC DNA]</scope>
    <source>
        <strain evidence="4 5">5a2</strain>
    </source>
</reference>
<dbReference type="KEGG" id="aas:Aasi_1197"/>
<keyword evidence="2" id="KW-1133">Transmembrane helix</keyword>
<dbReference type="Pfam" id="PF13100">
    <property type="entry name" value="OstA_2"/>
    <property type="match status" value="1"/>
</dbReference>
<sequence length="545" mass="62536">MMPTVCIQKNKVFTTCLISIVTIICFYAVSLAKNKDKVKINYSADKLEGGEKENGEEPYKKLSGHVIFIHEDFTIYADSAQYYDQKGIVKAAGNLQMIDKEGGVMVAERVVYDVNTKIAQLRNSVSYEQDTLKFYTDELDYVVKDKKGYFRNGGTLIQDNDQISSQTGYYDEKNKLAVFSHQVELSNKEYHVACDMLRYHTNTKLAEFKGNTHIVTKEGETITTKEGGQYNTDTKDALFKKARVESEKYSLYSNLIKANQEKNQYTATGQVELVSKEHYVTITGEHGYYDYDKGVGEVLGNPLLQRIIEEDTLYMIADTFKAIQDKVHDKDDEKDHVILGYNNVKIYKSNLQAKADSMSYHSIDSTVYFYNKPIFWNYDSQITAESIRIALNNEAIEKMYMDTDAFIASVDKFDNYNQVKGREMVAQFQDNKISYIDILGNGESLYFALNDSSELVGMNYIRCSHIRIDMDNENLSKISFLVKPTGIFYPAHKIMEDEKQLFGFKWRVNEKPILEEFLLRKQVAAQKAGNKSAQKNHINSKKELN</sequence>
<dbReference type="HOGENOM" id="CLU_014976_1_1_10"/>
<keyword evidence="1" id="KW-0998">Cell outer membrane</keyword>
<evidence type="ECO:0000256" key="2">
    <source>
        <dbReference type="SAM" id="Phobius"/>
    </source>
</evidence>
<dbReference type="EMBL" id="CP001102">
    <property type="protein sequence ID" value="ACE06527.1"/>
    <property type="molecule type" value="Genomic_DNA"/>
</dbReference>
<dbReference type="eggNOG" id="COG1452">
    <property type="taxonomic scope" value="Bacteria"/>
</dbReference>
<dbReference type="InterPro" id="IPR005653">
    <property type="entry name" value="OstA-like_N"/>
</dbReference>
<feature type="domain" description="Organic solvent tolerance-like N-terminal" evidence="3">
    <location>
        <begin position="36"/>
        <end position="195"/>
    </location>
</feature>
<dbReference type="Proteomes" id="UP000001227">
    <property type="component" value="Chromosome"/>
</dbReference>
<dbReference type="GO" id="GO:1990351">
    <property type="term" value="C:transporter complex"/>
    <property type="evidence" value="ECO:0007669"/>
    <property type="project" value="TreeGrafter"/>
</dbReference>
<evidence type="ECO:0000313" key="5">
    <source>
        <dbReference type="Proteomes" id="UP000001227"/>
    </source>
</evidence>
<protein>
    <recommendedName>
        <fullName evidence="3">Organic solvent tolerance-like N-terminal domain-containing protein</fullName>
    </recommendedName>
</protein>
<dbReference type="PANTHER" id="PTHR30189">
    <property type="entry name" value="LPS-ASSEMBLY PROTEIN"/>
    <property type="match status" value="1"/>
</dbReference>
<evidence type="ECO:0000256" key="1">
    <source>
        <dbReference type="ARBA" id="ARBA00023237"/>
    </source>
</evidence>
<accession>B3ETH5</accession>
<dbReference type="AlphaFoldDB" id="B3ETH5"/>